<evidence type="ECO:0000256" key="1">
    <source>
        <dbReference type="SAM" id="MobiDB-lite"/>
    </source>
</evidence>
<dbReference type="AlphaFoldDB" id="A0A5F7Z7V0"/>
<dbReference type="Bgee" id="ENSMMUG00000064258">
    <property type="expression patterns" value="Expressed in cortex of kidney and 17 other cell types or tissues"/>
</dbReference>
<sequence>MSRNYASLKHGNVIYMDVHYCIFYMGPAPTRRATGTAARAHALSQQARSPRCHTRPRQSPGARTPDPELGLCGAQLGAATPRAENPARSGEPVARRALSPQAAASHRSLLAAEPGPTGAQLSSRQRRGSLNNGAPGRGRRAASARVPRSGSSSDQGAAAGAGLRPGNTPCRCTRTRPPPPAEPGA</sequence>
<keyword evidence="3" id="KW-1185">Reference proteome</keyword>
<evidence type="ECO:0000313" key="2">
    <source>
        <dbReference type="Ensembl" id="ENSMMUP00000061533.1"/>
    </source>
</evidence>
<organism evidence="2 3">
    <name type="scientific">Macaca mulatta</name>
    <name type="common">Rhesus macaque</name>
    <dbReference type="NCBI Taxonomy" id="9544"/>
    <lineage>
        <taxon>Eukaryota</taxon>
        <taxon>Metazoa</taxon>
        <taxon>Chordata</taxon>
        <taxon>Craniata</taxon>
        <taxon>Vertebrata</taxon>
        <taxon>Euteleostomi</taxon>
        <taxon>Mammalia</taxon>
        <taxon>Eutheria</taxon>
        <taxon>Euarchontoglires</taxon>
        <taxon>Primates</taxon>
        <taxon>Haplorrhini</taxon>
        <taxon>Catarrhini</taxon>
        <taxon>Cercopithecidae</taxon>
        <taxon>Cercopithecinae</taxon>
        <taxon>Macaca</taxon>
    </lineage>
</organism>
<dbReference type="VEuPathDB" id="HostDB:ENSMMUG00000064258"/>
<evidence type="ECO:0000313" key="3">
    <source>
        <dbReference type="Proteomes" id="UP000006718"/>
    </source>
</evidence>
<feature type="compositionally biased region" description="Low complexity" evidence="1">
    <location>
        <begin position="143"/>
        <end position="172"/>
    </location>
</feature>
<feature type="compositionally biased region" description="Pro residues" evidence="1">
    <location>
        <begin position="176"/>
        <end position="185"/>
    </location>
</feature>
<feature type="compositionally biased region" description="Polar residues" evidence="1">
    <location>
        <begin position="119"/>
        <end position="132"/>
    </location>
</feature>
<reference evidence="2" key="3">
    <citation type="submission" date="2025-09" db="UniProtKB">
        <authorList>
            <consortium name="Ensembl"/>
        </authorList>
    </citation>
    <scope>IDENTIFICATION</scope>
    <source>
        <strain evidence="2">17573</strain>
    </source>
</reference>
<protein>
    <submittedName>
        <fullName evidence="2">Uncharacterized protein</fullName>
    </submittedName>
</protein>
<reference evidence="2" key="2">
    <citation type="submission" date="2025-08" db="UniProtKB">
        <authorList>
            <consortium name="Ensembl"/>
        </authorList>
    </citation>
    <scope>IDENTIFICATION</scope>
    <source>
        <strain evidence="2">17573</strain>
    </source>
</reference>
<proteinExistence type="predicted"/>
<dbReference type="Ensembl" id="ENSMMUT00000099188.1">
    <property type="protein sequence ID" value="ENSMMUP00000061533.1"/>
    <property type="gene ID" value="ENSMMUG00000064258.1"/>
</dbReference>
<feature type="region of interest" description="Disordered" evidence="1">
    <location>
        <begin position="35"/>
        <end position="185"/>
    </location>
</feature>
<dbReference type="Proteomes" id="UP000006718">
    <property type="component" value="Unassembled WGS sequence"/>
</dbReference>
<name>A0A5F7Z7V0_MACMU</name>
<accession>A0A5F7Z7V0</accession>
<dbReference type="InParanoid" id="A0A5F7Z7V0"/>
<reference evidence="2" key="1">
    <citation type="submission" date="2019-01" db="EMBL/GenBank/DDBJ databases">
        <authorList>
            <person name="Graves T."/>
            <person name="Eichler E.E."/>
            <person name="Wilson R.K."/>
        </authorList>
    </citation>
    <scope>NUCLEOTIDE SEQUENCE [LARGE SCALE GENOMIC DNA]</scope>
    <source>
        <strain evidence="2">17573</strain>
    </source>
</reference>